<gene>
    <name evidence="1" type="ORF">LOK49_LG13G00538</name>
</gene>
<evidence type="ECO:0000313" key="2">
    <source>
        <dbReference type="Proteomes" id="UP001060215"/>
    </source>
</evidence>
<reference evidence="1 2" key="1">
    <citation type="journal article" date="2022" name="Plant J.">
        <title>Chromosome-level genome of Camellia lanceoleosa provides a valuable resource for understanding genome evolution and self-incompatibility.</title>
        <authorList>
            <person name="Gong W."/>
            <person name="Xiao S."/>
            <person name="Wang L."/>
            <person name="Liao Z."/>
            <person name="Chang Y."/>
            <person name="Mo W."/>
            <person name="Hu G."/>
            <person name="Li W."/>
            <person name="Zhao G."/>
            <person name="Zhu H."/>
            <person name="Hu X."/>
            <person name="Ji K."/>
            <person name="Xiang X."/>
            <person name="Song Q."/>
            <person name="Yuan D."/>
            <person name="Jin S."/>
            <person name="Zhang L."/>
        </authorList>
    </citation>
    <scope>NUCLEOTIDE SEQUENCE [LARGE SCALE GENOMIC DNA]</scope>
    <source>
        <strain evidence="1">SQ_2022a</strain>
    </source>
</reference>
<sequence>MGCYLGIHIFFVSLWIHVPWPCDLVLSGGINGYIYISDKPVCPLEINPPIGDTAMIMKNEVLSVFYKYPSFHSYIPKPPGVIVPEKAVKKRDVLPSPLLWHEKSSFLGRIVPKRPSIPESVSGQSLAKLAHQLVCKYYLAKKPVSHRCMKVGNHGGVDFPTCQSNLKATVCGKEQDGGSENYILLLNLEKENGTEVVIEVINSATK</sequence>
<protein>
    <submittedName>
        <fullName evidence="1">5'-3' exoribonuclease 4</fullName>
    </submittedName>
</protein>
<dbReference type="Proteomes" id="UP001060215">
    <property type="component" value="Chromosome 14"/>
</dbReference>
<proteinExistence type="predicted"/>
<organism evidence="1 2">
    <name type="scientific">Camellia lanceoleosa</name>
    <dbReference type="NCBI Taxonomy" id="1840588"/>
    <lineage>
        <taxon>Eukaryota</taxon>
        <taxon>Viridiplantae</taxon>
        <taxon>Streptophyta</taxon>
        <taxon>Embryophyta</taxon>
        <taxon>Tracheophyta</taxon>
        <taxon>Spermatophyta</taxon>
        <taxon>Magnoliopsida</taxon>
        <taxon>eudicotyledons</taxon>
        <taxon>Gunneridae</taxon>
        <taxon>Pentapetalae</taxon>
        <taxon>asterids</taxon>
        <taxon>Ericales</taxon>
        <taxon>Theaceae</taxon>
        <taxon>Camellia</taxon>
    </lineage>
</organism>
<evidence type="ECO:0000313" key="1">
    <source>
        <dbReference type="EMBL" id="KAI7987743.1"/>
    </source>
</evidence>
<dbReference type="EMBL" id="CM045771">
    <property type="protein sequence ID" value="KAI7987743.1"/>
    <property type="molecule type" value="Genomic_DNA"/>
</dbReference>
<name>A0ACC0FHN2_9ERIC</name>
<keyword evidence="2" id="KW-1185">Reference proteome</keyword>
<accession>A0ACC0FHN2</accession>
<comment type="caution">
    <text evidence="1">The sequence shown here is derived from an EMBL/GenBank/DDBJ whole genome shotgun (WGS) entry which is preliminary data.</text>
</comment>